<feature type="domain" description="Protein kinase" evidence="5">
    <location>
        <begin position="122"/>
        <end position="426"/>
    </location>
</feature>
<gene>
    <name evidence="6" type="ORF">B0A48_10102</name>
</gene>
<dbReference type="InterPro" id="IPR011009">
    <property type="entry name" value="Kinase-like_dom_sf"/>
</dbReference>
<accession>A0A1V8SWI7</accession>
<feature type="compositionally biased region" description="Basic and acidic residues" evidence="4">
    <location>
        <begin position="517"/>
        <end position="526"/>
    </location>
</feature>
<evidence type="ECO:0000256" key="2">
    <source>
        <dbReference type="ARBA" id="ARBA00022840"/>
    </source>
</evidence>
<dbReference type="SMART" id="SM00220">
    <property type="entry name" value="S_TKc"/>
    <property type="match status" value="1"/>
</dbReference>
<dbReference type="FunFam" id="3.30.200.20:FF:000447">
    <property type="entry name" value="Calcium/calmodulin dependent protein kinase"/>
    <property type="match status" value="1"/>
</dbReference>
<evidence type="ECO:0000256" key="3">
    <source>
        <dbReference type="PROSITE-ProRule" id="PRU10141"/>
    </source>
</evidence>
<dbReference type="Proteomes" id="UP000192596">
    <property type="component" value="Unassembled WGS sequence"/>
</dbReference>
<feature type="compositionally biased region" description="Acidic residues" evidence="4">
    <location>
        <begin position="744"/>
        <end position="758"/>
    </location>
</feature>
<dbReference type="PROSITE" id="PS00107">
    <property type="entry name" value="PROTEIN_KINASE_ATP"/>
    <property type="match status" value="1"/>
</dbReference>
<proteinExistence type="predicted"/>
<evidence type="ECO:0000256" key="4">
    <source>
        <dbReference type="SAM" id="MobiDB-lite"/>
    </source>
</evidence>
<keyword evidence="7" id="KW-1185">Reference proteome</keyword>
<dbReference type="GO" id="GO:0005516">
    <property type="term" value="F:calmodulin binding"/>
    <property type="evidence" value="ECO:0007669"/>
    <property type="project" value="TreeGrafter"/>
</dbReference>
<feature type="compositionally biased region" description="Basic and acidic residues" evidence="4">
    <location>
        <begin position="775"/>
        <end position="788"/>
    </location>
</feature>
<dbReference type="Pfam" id="PF00069">
    <property type="entry name" value="Pkinase"/>
    <property type="match status" value="1"/>
</dbReference>
<dbReference type="FunFam" id="1.10.510.10:FF:000995">
    <property type="entry name" value="BcCMK3, calcium/calmodulin-dependent protein kinase"/>
    <property type="match status" value="1"/>
</dbReference>
<dbReference type="Gene3D" id="3.30.200.20">
    <property type="entry name" value="Phosphorylase Kinase, domain 1"/>
    <property type="match status" value="1"/>
</dbReference>
<feature type="compositionally biased region" description="Basic and acidic residues" evidence="4">
    <location>
        <begin position="578"/>
        <end position="595"/>
    </location>
</feature>
<dbReference type="GO" id="GO:0005737">
    <property type="term" value="C:cytoplasm"/>
    <property type="evidence" value="ECO:0007669"/>
    <property type="project" value="TreeGrafter"/>
</dbReference>
<keyword evidence="2 3" id="KW-0067">ATP-binding</keyword>
<feature type="compositionally biased region" description="Basic and acidic residues" evidence="4">
    <location>
        <begin position="533"/>
        <end position="546"/>
    </location>
</feature>
<feature type="region of interest" description="Disordered" evidence="4">
    <location>
        <begin position="1"/>
        <end position="115"/>
    </location>
</feature>
<sequence length="822" mass="91528">MADQADPTPPSSNAQHQERPHPVSAPQSEIAAHGILETPSHGIEINFPPTAAGAGEQSGRRDGSPQYVRHMSMPTYASPIRHHRRTPSRTKKVKETLNARSHYGSRDGDDDDGRNVHRINQYEIKEEIGRGSFGAVYRAIDQYGVEYAVKEFSKSRLRKRANSNLLRQGPNGKQRRPGHLAAGAGFNAPLHRRTSEDRKSEVDSNNSLNLIKEEIAIMKKLSHDNLVALHEVLDDPDEDSLYMIMDMCKKGVVMKVGLGERAEPYDEEVCRCWFRDMILGIEYLHAQGVVHRDIKPDNCLITDGDVLKIVDFGVSEMFEKQSDMATAKSAGSPAFMPPELCVAKHGEVSGRAADVWSMGVTLYCLRYGHIPFEKDNMLELYDSIRDDALVIEDEQDKTFEDLIRRLLEKDSKKRITIEEMREHDWITKNGEDPLLSAEENCADLVEPPTQIEMNHAITGNMGNLMSIMRAVKRFKALLSRKRPHILDGMFGRDSRIVQPPHTLRPREQGAAAISRSSDAHDRKPMERGLTVEGLHRDVPINDDMEKLPKGMDHLVKVASPPDEALQRKQSEGPSTFDKNSRPDDRPETTPSDHRFTPKSKVSRAMTFPAENDTAKGHAHNPLLDTAFLNIGLDPEDPDLHGSPDHPVVAESPPAVDMNIYEQAYQDEMKRIAEARGEKPAMFLNRRVEHREDLKNHAVILDHPIKAAGKIAERMGLTGKAGGGGFAKLIRQAKERQDAGKEVAENDGGEEAAEGEQDDAAALADPAKLPAEEDEIRDHVRDELPDRTARQQQPVEGLRGSMALDMPGAFPKTPDAGASKRLG</sequence>
<reference evidence="7" key="1">
    <citation type="submission" date="2017-03" db="EMBL/GenBank/DDBJ databases">
        <title>Genomes of endolithic fungi from Antarctica.</title>
        <authorList>
            <person name="Coleine C."/>
            <person name="Masonjones S."/>
            <person name="Stajich J.E."/>
        </authorList>
    </citation>
    <scope>NUCLEOTIDE SEQUENCE [LARGE SCALE GENOMIC DNA]</scope>
    <source>
        <strain evidence="7">CCFEE 5527</strain>
    </source>
</reference>
<dbReference type="SUPFAM" id="SSF56112">
    <property type="entry name" value="Protein kinase-like (PK-like)"/>
    <property type="match status" value="1"/>
</dbReference>
<dbReference type="AlphaFoldDB" id="A0A1V8SWI7"/>
<feature type="region of interest" description="Disordered" evidence="4">
    <location>
        <begin position="165"/>
        <end position="203"/>
    </location>
</feature>
<dbReference type="InterPro" id="IPR008271">
    <property type="entry name" value="Ser/Thr_kinase_AS"/>
</dbReference>
<evidence type="ECO:0000259" key="5">
    <source>
        <dbReference type="PROSITE" id="PS50011"/>
    </source>
</evidence>
<comment type="caution">
    <text evidence="6">The sequence shown here is derived from an EMBL/GenBank/DDBJ whole genome shotgun (WGS) entry which is preliminary data.</text>
</comment>
<keyword evidence="1 3" id="KW-0547">Nucleotide-binding</keyword>
<evidence type="ECO:0000256" key="1">
    <source>
        <dbReference type="ARBA" id="ARBA00022741"/>
    </source>
</evidence>
<protein>
    <recommendedName>
        <fullName evidence="5">Protein kinase domain-containing protein</fullName>
    </recommendedName>
</protein>
<feature type="region of interest" description="Disordered" evidence="4">
    <location>
        <begin position="561"/>
        <end position="604"/>
    </location>
</feature>
<dbReference type="PROSITE" id="PS00108">
    <property type="entry name" value="PROTEIN_KINASE_ST"/>
    <property type="match status" value="1"/>
</dbReference>
<feature type="compositionally biased region" description="Basic and acidic residues" evidence="4">
    <location>
        <begin position="193"/>
        <end position="202"/>
    </location>
</feature>
<dbReference type="STRING" id="1507870.A0A1V8SWI7"/>
<dbReference type="Gene3D" id="1.10.510.10">
    <property type="entry name" value="Transferase(Phosphotransferase) domain 1"/>
    <property type="match status" value="1"/>
</dbReference>
<evidence type="ECO:0000313" key="7">
    <source>
        <dbReference type="Proteomes" id="UP000192596"/>
    </source>
</evidence>
<feature type="region of interest" description="Disordered" evidence="4">
    <location>
        <begin position="496"/>
        <end position="546"/>
    </location>
</feature>
<dbReference type="EMBL" id="NAJO01000024">
    <property type="protein sequence ID" value="OQO03439.1"/>
    <property type="molecule type" value="Genomic_DNA"/>
</dbReference>
<dbReference type="InterPro" id="IPR017441">
    <property type="entry name" value="Protein_kinase_ATP_BS"/>
</dbReference>
<dbReference type="InterPro" id="IPR000719">
    <property type="entry name" value="Prot_kinase_dom"/>
</dbReference>
<feature type="binding site" evidence="3">
    <location>
        <position position="150"/>
    </location>
    <ligand>
        <name>ATP</name>
        <dbReference type="ChEBI" id="CHEBI:30616"/>
    </ligand>
</feature>
<dbReference type="PANTHER" id="PTHR24346">
    <property type="entry name" value="MAP/MICROTUBULE AFFINITY-REGULATING KINASE"/>
    <property type="match status" value="1"/>
</dbReference>
<feature type="compositionally biased region" description="Low complexity" evidence="4">
    <location>
        <begin position="759"/>
        <end position="768"/>
    </location>
</feature>
<dbReference type="OrthoDB" id="68483at2759"/>
<dbReference type="GO" id="GO:0004683">
    <property type="term" value="F:calcium/calmodulin-dependent protein kinase activity"/>
    <property type="evidence" value="ECO:0007669"/>
    <property type="project" value="TreeGrafter"/>
</dbReference>
<dbReference type="PANTHER" id="PTHR24346:SF77">
    <property type="entry name" value="SERINE THREONINE PROTEIN KINASE"/>
    <property type="match status" value="1"/>
</dbReference>
<evidence type="ECO:0000313" key="6">
    <source>
        <dbReference type="EMBL" id="OQO03439.1"/>
    </source>
</evidence>
<dbReference type="GO" id="GO:0005524">
    <property type="term" value="F:ATP binding"/>
    <property type="evidence" value="ECO:0007669"/>
    <property type="project" value="UniProtKB-UniRule"/>
</dbReference>
<feature type="compositionally biased region" description="Basic residues" evidence="4">
    <location>
        <begin position="80"/>
        <end position="92"/>
    </location>
</feature>
<name>A0A1V8SWI7_9PEZI</name>
<dbReference type="PROSITE" id="PS50011">
    <property type="entry name" value="PROTEIN_KINASE_DOM"/>
    <property type="match status" value="1"/>
</dbReference>
<feature type="region of interest" description="Disordered" evidence="4">
    <location>
        <begin position="736"/>
        <end position="822"/>
    </location>
</feature>
<dbReference type="CDD" id="cd14008">
    <property type="entry name" value="STKc_LKB1_CaMKK"/>
    <property type="match status" value="1"/>
</dbReference>
<dbReference type="InParanoid" id="A0A1V8SWI7"/>
<dbReference type="GO" id="GO:0035556">
    <property type="term" value="P:intracellular signal transduction"/>
    <property type="evidence" value="ECO:0007669"/>
    <property type="project" value="TreeGrafter"/>
</dbReference>
<organism evidence="6 7">
    <name type="scientific">Cryoendolithus antarcticus</name>
    <dbReference type="NCBI Taxonomy" id="1507870"/>
    <lineage>
        <taxon>Eukaryota</taxon>
        <taxon>Fungi</taxon>
        <taxon>Dikarya</taxon>
        <taxon>Ascomycota</taxon>
        <taxon>Pezizomycotina</taxon>
        <taxon>Dothideomycetes</taxon>
        <taxon>Dothideomycetidae</taxon>
        <taxon>Cladosporiales</taxon>
        <taxon>Cladosporiaceae</taxon>
        <taxon>Cryoendolithus</taxon>
    </lineage>
</organism>